<comment type="function">
    <text evidence="8">Converts seryl-tRNA(Sec) to selenocysteinyl-tRNA(Sec) required for selenoprotein biosynthesis.</text>
</comment>
<dbReference type="Pfam" id="PF12390">
    <property type="entry name" value="Se-cys_synth_N"/>
    <property type="match status" value="1"/>
</dbReference>
<dbReference type="GO" id="GO:0005737">
    <property type="term" value="C:cytoplasm"/>
    <property type="evidence" value="ECO:0007669"/>
    <property type="project" value="UniProtKB-SubCell"/>
</dbReference>
<evidence type="ECO:0000313" key="12">
    <source>
        <dbReference type="Proteomes" id="UP000824116"/>
    </source>
</evidence>
<dbReference type="Proteomes" id="UP000824116">
    <property type="component" value="Unassembled WGS sequence"/>
</dbReference>
<evidence type="ECO:0000256" key="7">
    <source>
        <dbReference type="ARBA" id="ARBA00044507"/>
    </source>
</evidence>
<comment type="catalytic activity">
    <reaction evidence="8">
        <text>L-seryl-tRNA(Sec) + selenophosphate + H(+) = L-selenocysteinyl-tRNA(Sec) + phosphate</text>
        <dbReference type="Rhea" id="RHEA:22728"/>
        <dbReference type="Rhea" id="RHEA-COMP:9742"/>
        <dbReference type="Rhea" id="RHEA-COMP:9743"/>
        <dbReference type="ChEBI" id="CHEBI:15378"/>
        <dbReference type="ChEBI" id="CHEBI:16144"/>
        <dbReference type="ChEBI" id="CHEBI:43474"/>
        <dbReference type="ChEBI" id="CHEBI:78533"/>
        <dbReference type="ChEBI" id="CHEBI:78573"/>
        <dbReference type="EC" id="2.9.1.1"/>
    </reaction>
</comment>
<dbReference type="NCBIfam" id="TIGR00474">
    <property type="entry name" value="selA"/>
    <property type="match status" value="1"/>
</dbReference>
<evidence type="ECO:0000256" key="1">
    <source>
        <dbReference type="ARBA" id="ARBA00001933"/>
    </source>
</evidence>
<name>A0A9D2GA02_9FIRM</name>
<dbReference type="SUPFAM" id="SSF53383">
    <property type="entry name" value="PLP-dependent transferases"/>
    <property type="match status" value="1"/>
</dbReference>
<comment type="subcellular location">
    <subcellularLocation>
        <location evidence="8">Cytoplasm</location>
    </subcellularLocation>
</comment>
<evidence type="ECO:0000256" key="8">
    <source>
        <dbReference type="HAMAP-Rule" id="MF_00423"/>
    </source>
</evidence>
<gene>
    <name evidence="8 11" type="primary">selA</name>
    <name evidence="11" type="ORF">H9723_07040</name>
</gene>
<dbReference type="InterPro" id="IPR025862">
    <property type="entry name" value="SelA_trans_N_dom"/>
</dbReference>
<sequence>MDKNEIYRMLPKVDRLMTEENIQEMISRHGYECVHKAVNSVLGRAREGLARCGSEQEARACIAEIPEQIRRVLEGWERPGLKPVVNGTGIILHTGLGRAPLGESALQAAMKIAGGYSNLEYDLEKGQRGERCLNFEELVCRVTGAEAAMAVNNNAGAVLLALSAVAGGGEVVVSRGELVEIGGGFRIPEIMELGGARLREAGTTNRTRLTDYENAVSGETRAFLKVHTSNYRIVGFTCSVSLGELCKLGRARKIPVIQDLGSGVLVNLEKYGLEHEPTVQEAVAQGADVVCFSGDKLMGGPQAGIIAGRKEYIEKIRRHPLVRALRIDKFTAAALEAVFREYLHPESEEVKIPVLHMLSETEDSLRRKAENMAASLRNAAGIHSADCSPGERERRAEQPGVLAEIAVEPCVSRTGGGSLPMQDIRSYAVTVAPREITAEELGRRLRGKEIPVIGRISGERFFMDVRTVEEKYGGYLSEIFRGGDILRKGGRP</sequence>
<proteinExistence type="inferred from homology"/>
<feature type="modified residue" description="N6-(pyridoxal phosphate)lysine" evidence="8 9">
    <location>
        <position position="296"/>
    </location>
</feature>
<dbReference type="GO" id="GO:0001717">
    <property type="term" value="P:conversion of seryl-tRNAsec to selenocys-tRNAsec"/>
    <property type="evidence" value="ECO:0007669"/>
    <property type="project" value="UniProtKB-UniRule"/>
</dbReference>
<evidence type="ECO:0000256" key="5">
    <source>
        <dbReference type="ARBA" id="ARBA00022917"/>
    </source>
</evidence>
<comment type="pathway">
    <text evidence="8">Aminoacyl-tRNA biosynthesis; selenocysteinyl-tRNA(Sec) biosynthesis; selenocysteinyl-tRNA(Sec) from L-seryl-tRNA(Sec) (bacterial route): step 1/1.</text>
</comment>
<evidence type="ECO:0000313" key="11">
    <source>
        <dbReference type="EMBL" id="HIZ74980.1"/>
    </source>
</evidence>
<dbReference type="EC" id="2.9.1.1" evidence="8"/>
<reference evidence="11" key="2">
    <citation type="submission" date="2021-04" db="EMBL/GenBank/DDBJ databases">
        <authorList>
            <person name="Gilroy R."/>
        </authorList>
    </citation>
    <scope>NUCLEOTIDE SEQUENCE</scope>
    <source>
        <strain evidence="11">CHK196-3914</strain>
    </source>
</reference>
<dbReference type="InterPro" id="IPR015424">
    <property type="entry name" value="PyrdxlP-dep_Trfase"/>
</dbReference>
<keyword evidence="3 8" id="KW-0808">Transferase</keyword>
<evidence type="ECO:0000259" key="10">
    <source>
        <dbReference type="Pfam" id="PF12390"/>
    </source>
</evidence>
<dbReference type="Pfam" id="PF03841">
    <property type="entry name" value="SelA"/>
    <property type="match status" value="1"/>
</dbReference>
<dbReference type="GO" id="GO:0001514">
    <property type="term" value="P:selenocysteine incorporation"/>
    <property type="evidence" value="ECO:0007669"/>
    <property type="project" value="UniProtKB-UniRule"/>
</dbReference>
<accession>A0A9D2GA02</accession>
<dbReference type="Gene3D" id="3.90.1150.180">
    <property type="match status" value="1"/>
</dbReference>
<dbReference type="GO" id="GO:0004125">
    <property type="term" value="F:L-seryl-tRNA(Sec) selenium transferase activity"/>
    <property type="evidence" value="ECO:0007669"/>
    <property type="project" value="UniProtKB-UniRule"/>
</dbReference>
<dbReference type="EMBL" id="DXAY01000164">
    <property type="protein sequence ID" value="HIZ74980.1"/>
    <property type="molecule type" value="Genomic_DNA"/>
</dbReference>
<protein>
    <recommendedName>
        <fullName evidence="8">L-seryl-tRNA(Sec) selenium transferase</fullName>
        <ecNumber evidence="8">2.9.1.1</ecNumber>
    </recommendedName>
    <alternativeName>
        <fullName evidence="8">Selenocysteine synthase</fullName>
        <shortName evidence="8">Sec synthase</shortName>
    </alternativeName>
    <alternativeName>
        <fullName evidence="8">Selenocysteinyl-tRNA(Sec) synthase</fullName>
    </alternativeName>
</protein>
<evidence type="ECO:0000256" key="9">
    <source>
        <dbReference type="PIRSR" id="PIRSR618319-50"/>
    </source>
</evidence>
<evidence type="ECO:0000256" key="3">
    <source>
        <dbReference type="ARBA" id="ARBA00022679"/>
    </source>
</evidence>
<dbReference type="InterPro" id="IPR004534">
    <property type="entry name" value="SelA_trans"/>
</dbReference>
<dbReference type="InterPro" id="IPR018319">
    <property type="entry name" value="SelA-like"/>
</dbReference>
<evidence type="ECO:0000256" key="2">
    <source>
        <dbReference type="ARBA" id="ARBA00022490"/>
    </source>
</evidence>
<dbReference type="PANTHER" id="PTHR32328">
    <property type="entry name" value="L-SERYL-TRNA(SEC) SELENIUM TRANSFERASE"/>
    <property type="match status" value="1"/>
</dbReference>
<evidence type="ECO:0000256" key="6">
    <source>
        <dbReference type="ARBA" id="ARBA00023266"/>
    </source>
</evidence>
<comment type="similarity">
    <text evidence="7 8">Belongs to the SelA family.</text>
</comment>
<organism evidence="11 12">
    <name type="scientific">Candidatus Mediterraneibacter stercoravium</name>
    <dbReference type="NCBI Taxonomy" id="2838685"/>
    <lineage>
        <taxon>Bacteria</taxon>
        <taxon>Bacillati</taxon>
        <taxon>Bacillota</taxon>
        <taxon>Clostridia</taxon>
        <taxon>Lachnospirales</taxon>
        <taxon>Lachnospiraceae</taxon>
        <taxon>Mediterraneibacter</taxon>
    </lineage>
</organism>
<evidence type="ECO:0000256" key="4">
    <source>
        <dbReference type="ARBA" id="ARBA00022898"/>
    </source>
</evidence>
<comment type="caution">
    <text evidence="11">The sequence shown here is derived from an EMBL/GenBank/DDBJ whole genome shotgun (WGS) entry which is preliminary data.</text>
</comment>
<keyword evidence="5 8" id="KW-0648">Protein biosynthesis</keyword>
<dbReference type="AlphaFoldDB" id="A0A9D2GA02"/>
<comment type="cofactor">
    <cofactor evidence="1 8 9">
        <name>pyridoxal 5'-phosphate</name>
        <dbReference type="ChEBI" id="CHEBI:597326"/>
    </cofactor>
</comment>
<keyword evidence="2 8" id="KW-0963">Cytoplasm</keyword>
<dbReference type="HAMAP" id="MF_00423">
    <property type="entry name" value="SelA"/>
    <property type="match status" value="1"/>
</dbReference>
<dbReference type="PANTHER" id="PTHR32328:SF0">
    <property type="entry name" value="L-SERYL-TRNA(SEC) SELENIUM TRANSFERASE"/>
    <property type="match status" value="1"/>
</dbReference>
<keyword evidence="4 8" id="KW-0663">Pyridoxal phosphate</keyword>
<dbReference type="InterPro" id="IPR015421">
    <property type="entry name" value="PyrdxlP-dep_Trfase_major"/>
</dbReference>
<dbReference type="Gene3D" id="3.40.640.10">
    <property type="entry name" value="Type I PLP-dependent aspartate aminotransferase-like (Major domain)"/>
    <property type="match status" value="1"/>
</dbReference>
<keyword evidence="6 8" id="KW-0711">Selenium</keyword>
<reference evidence="11" key="1">
    <citation type="journal article" date="2021" name="PeerJ">
        <title>Extensive microbial diversity within the chicken gut microbiome revealed by metagenomics and culture.</title>
        <authorList>
            <person name="Gilroy R."/>
            <person name="Ravi A."/>
            <person name="Getino M."/>
            <person name="Pursley I."/>
            <person name="Horton D.L."/>
            <person name="Alikhan N.F."/>
            <person name="Baker D."/>
            <person name="Gharbi K."/>
            <person name="Hall N."/>
            <person name="Watson M."/>
            <person name="Adriaenssens E.M."/>
            <person name="Foster-Nyarko E."/>
            <person name="Jarju S."/>
            <person name="Secka A."/>
            <person name="Antonio M."/>
            <person name="Oren A."/>
            <person name="Chaudhuri R.R."/>
            <person name="La Ragione R."/>
            <person name="Hildebrand F."/>
            <person name="Pallen M.J."/>
        </authorList>
    </citation>
    <scope>NUCLEOTIDE SEQUENCE</scope>
    <source>
        <strain evidence="11">CHK196-3914</strain>
    </source>
</reference>
<feature type="domain" description="L-seryl-tRNA selenium transferase N-terminal" evidence="10">
    <location>
        <begin position="7"/>
        <end position="46"/>
    </location>
</feature>